<organism evidence="13 14">
    <name type="scientific">Lactococcus termiticola</name>
    <dbReference type="NCBI Taxonomy" id="2169526"/>
    <lineage>
        <taxon>Bacteria</taxon>
        <taxon>Bacillati</taxon>
        <taxon>Bacillota</taxon>
        <taxon>Bacilli</taxon>
        <taxon>Lactobacillales</taxon>
        <taxon>Streptococcaceae</taxon>
        <taxon>Lactococcus</taxon>
    </lineage>
</organism>
<comment type="cofactor">
    <cofactor evidence="2">
        <name>Mg(2+)</name>
        <dbReference type="ChEBI" id="CHEBI:18420"/>
    </cofactor>
</comment>
<reference evidence="13 14" key="1">
    <citation type="journal article" date="2018" name="Genome Announc.">
        <title>Draft Genome Sequence of Lactococcus sp. Strain NtB2 (JCM 32569), Isolated from the Gut of the Higher Termite Nasutitermes takasagoensis.</title>
        <authorList>
            <person name="Noda S."/>
            <person name="Aihara C."/>
            <person name="Yuki M."/>
            <person name="Ohkuma M."/>
        </authorList>
    </citation>
    <scope>NUCLEOTIDE SEQUENCE [LARGE SCALE GENOMIC DNA]</scope>
    <source>
        <strain evidence="13 14">NtB2</strain>
    </source>
</reference>
<dbReference type="OrthoDB" id="9811744at2"/>
<dbReference type="InterPro" id="IPR045031">
    <property type="entry name" value="DHP_synth-like"/>
</dbReference>
<dbReference type="PANTHER" id="PTHR20941:SF1">
    <property type="entry name" value="FOLIC ACID SYNTHESIS PROTEIN FOL1"/>
    <property type="match status" value="1"/>
</dbReference>
<dbReference type="EC" id="2.5.1.15" evidence="5"/>
<dbReference type="EMBL" id="BFFO01000007">
    <property type="protein sequence ID" value="GBG97062.1"/>
    <property type="molecule type" value="Genomic_DNA"/>
</dbReference>
<dbReference type="Pfam" id="PF00809">
    <property type="entry name" value="Pterin_bind"/>
    <property type="match status" value="1"/>
</dbReference>
<evidence type="ECO:0000256" key="9">
    <source>
        <dbReference type="ARBA" id="ARBA00022842"/>
    </source>
</evidence>
<dbReference type="AlphaFoldDB" id="A0A2R5HGF0"/>
<keyword evidence="7" id="KW-0808">Transferase</keyword>
<comment type="catalytic activity">
    <reaction evidence="1">
        <text>(7,8-dihydropterin-6-yl)methyl diphosphate + 4-aminobenzoate = 7,8-dihydropteroate + diphosphate</text>
        <dbReference type="Rhea" id="RHEA:19949"/>
        <dbReference type="ChEBI" id="CHEBI:17836"/>
        <dbReference type="ChEBI" id="CHEBI:17839"/>
        <dbReference type="ChEBI" id="CHEBI:33019"/>
        <dbReference type="ChEBI" id="CHEBI:72950"/>
        <dbReference type="EC" id="2.5.1.15"/>
    </reaction>
</comment>
<dbReference type="NCBIfam" id="TIGR01496">
    <property type="entry name" value="DHPS"/>
    <property type="match status" value="1"/>
</dbReference>
<evidence type="ECO:0000256" key="7">
    <source>
        <dbReference type="ARBA" id="ARBA00022679"/>
    </source>
</evidence>
<evidence type="ECO:0000256" key="6">
    <source>
        <dbReference type="ARBA" id="ARBA00016919"/>
    </source>
</evidence>
<dbReference type="PROSITE" id="PS50972">
    <property type="entry name" value="PTERIN_BINDING"/>
    <property type="match status" value="1"/>
</dbReference>
<evidence type="ECO:0000256" key="11">
    <source>
        <dbReference type="ARBA" id="ARBA00030193"/>
    </source>
</evidence>
<evidence type="ECO:0000256" key="3">
    <source>
        <dbReference type="ARBA" id="ARBA00004763"/>
    </source>
</evidence>
<accession>A0A2R5HGF0</accession>
<keyword evidence="14" id="KW-1185">Reference proteome</keyword>
<evidence type="ECO:0000313" key="14">
    <source>
        <dbReference type="Proteomes" id="UP000245021"/>
    </source>
</evidence>
<name>A0A2R5HGF0_9LACT</name>
<dbReference type="GO" id="GO:0005829">
    <property type="term" value="C:cytosol"/>
    <property type="evidence" value="ECO:0007669"/>
    <property type="project" value="TreeGrafter"/>
</dbReference>
<proteinExistence type="inferred from homology"/>
<keyword evidence="9" id="KW-0460">Magnesium</keyword>
<keyword evidence="8" id="KW-0479">Metal-binding</keyword>
<gene>
    <name evidence="13" type="primary">folP</name>
    <name evidence="13" type="ORF">NtB2_01199</name>
</gene>
<dbReference type="InterPro" id="IPR011005">
    <property type="entry name" value="Dihydropteroate_synth-like_sf"/>
</dbReference>
<comment type="caution">
    <text evidence="13">The sequence shown here is derived from an EMBL/GenBank/DDBJ whole genome shotgun (WGS) entry which is preliminary data.</text>
</comment>
<sequence length="354" mass="39513">MKISAVSEGKSLSAIPIRFEGIAKEELALKALERHDKKAMLTTEDCLAFFTVFELEQLLKSWSLEAGKAELEKILKAQTVQWSGQNFSFDLTLDPIVYAILNVTPDSFFDGAEANLSVDNVLKKASYDLEKGASVLELGGKSSRPGYEDISPEEEWSRLKAVIPAIKQEFPQSILAVDTDEAYVMERVLDAGVDIINDIDGFDTEEKLKIIESYKPAVVVMNNGRAGFSYADNVFDELALFFENKEKELLARGLKPENIVLDAGVGFWTGDSGSDSVYRIKATELLSRQGLPVMVAISRKSYMTNIFEMSPGERLFGSLIFAREMIEQGGRVLRVHDVAETQRLIKGNRLYHEF</sequence>
<evidence type="ECO:0000259" key="12">
    <source>
        <dbReference type="PROSITE" id="PS50972"/>
    </source>
</evidence>
<dbReference type="PANTHER" id="PTHR20941">
    <property type="entry name" value="FOLATE SYNTHESIS PROTEINS"/>
    <property type="match status" value="1"/>
</dbReference>
<evidence type="ECO:0000256" key="5">
    <source>
        <dbReference type="ARBA" id="ARBA00012458"/>
    </source>
</evidence>
<dbReference type="Gene3D" id="3.20.20.20">
    <property type="entry name" value="Dihydropteroate synthase-like"/>
    <property type="match status" value="1"/>
</dbReference>
<evidence type="ECO:0000313" key="13">
    <source>
        <dbReference type="EMBL" id="GBG97062.1"/>
    </source>
</evidence>
<evidence type="ECO:0000256" key="8">
    <source>
        <dbReference type="ARBA" id="ARBA00022723"/>
    </source>
</evidence>
<feature type="domain" description="Pterin-binding" evidence="12">
    <location>
        <begin position="95"/>
        <end position="346"/>
    </location>
</feature>
<comment type="pathway">
    <text evidence="3">Cofactor biosynthesis; tetrahydrofolate biosynthesis; 7,8-dihydrofolate from 2-amino-4-hydroxy-6-hydroxymethyl-7,8-dihydropteridine diphosphate and 4-aminobenzoate: step 1/2.</text>
</comment>
<dbReference type="RefSeq" id="WP_109246027.1">
    <property type="nucleotide sequence ID" value="NZ_BFFO01000007.1"/>
</dbReference>
<dbReference type="GO" id="GO:0004156">
    <property type="term" value="F:dihydropteroate synthase activity"/>
    <property type="evidence" value="ECO:0007669"/>
    <property type="project" value="UniProtKB-EC"/>
</dbReference>
<dbReference type="Proteomes" id="UP000245021">
    <property type="component" value="Unassembled WGS sequence"/>
</dbReference>
<comment type="similarity">
    <text evidence="4">Belongs to the DHPS family.</text>
</comment>
<evidence type="ECO:0000256" key="2">
    <source>
        <dbReference type="ARBA" id="ARBA00001946"/>
    </source>
</evidence>
<dbReference type="GO" id="GO:0046656">
    <property type="term" value="P:folic acid biosynthetic process"/>
    <property type="evidence" value="ECO:0007669"/>
    <property type="project" value="UniProtKB-KW"/>
</dbReference>
<protein>
    <recommendedName>
        <fullName evidence="6">Dihydropteroate synthase</fullName>
        <ecNumber evidence="5">2.5.1.15</ecNumber>
    </recommendedName>
    <alternativeName>
        <fullName evidence="11">Dihydropteroate pyrophosphorylase</fullName>
    </alternativeName>
</protein>
<dbReference type="SUPFAM" id="SSF51717">
    <property type="entry name" value="Dihydropteroate synthetase-like"/>
    <property type="match status" value="1"/>
</dbReference>
<dbReference type="GO" id="GO:0046654">
    <property type="term" value="P:tetrahydrofolate biosynthetic process"/>
    <property type="evidence" value="ECO:0007669"/>
    <property type="project" value="UniProtKB-UniPathway"/>
</dbReference>
<dbReference type="InterPro" id="IPR000489">
    <property type="entry name" value="Pterin-binding_dom"/>
</dbReference>
<evidence type="ECO:0000256" key="10">
    <source>
        <dbReference type="ARBA" id="ARBA00022909"/>
    </source>
</evidence>
<dbReference type="GO" id="GO:0046872">
    <property type="term" value="F:metal ion binding"/>
    <property type="evidence" value="ECO:0007669"/>
    <property type="project" value="UniProtKB-KW"/>
</dbReference>
<keyword evidence="10" id="KW-0289">Folate biosynthesis</keyword>
<dbReference type="InterPro" id="IPR006390">
    <property type="entry name" value="DHP_synth_dom"/>
</dbReference>
<evidence type="ECO:0000256" key="1">
    <source>
        <dbReference type="ARBA" id="ARBA00000012"/>
    </source>
</evidence>
<dbReference type="UniPathway" id="UPA00077">
    <property type="reaction ID" value="UER00156"/>
</dbReference>
<evidence type="ECO:0000256" key="4">
    <source>
        <dbReference type="ARBA" id="ARBA00009503"/>
    </source>
</evidence>